<reference evidence="3" key="1">
    <citation type="submission" date="2016-03" db="EMBL/GenBank/DDBJ databases">
        <authorList>
            <person name="Heylen K."/>
            <person name="De Vos P."/>
            <person name="Vekeman B."/>
        </authorList>
    </citation>
    <scope>NUCLEOTIDE SEQUENCE [LARGE SCALE GENOMIC DNA]</scope>
    <source>
        <strain evidence="3">R-45383</strain>
    </source>
</reference>
<gene>
    <name evidence="2" type="ORF">A1355_21790</name>
</gene>
<organism evidence="2 3">
    <name type="scientific">Methylomonas koyamae</name>
    <dbReference type="NCBI Taxonomy" id="702114"/>
    <lineage>
        <taxon>Bacteria</taxon>
        <taxon>Pseudomonadati</taxon>
        <taxon>Pseudomonadota</taxon>
        <taxon>Gammaproteobacteria</taxon>
        <taxon>Methylococcales</taxon>
        <taxon>Methylococcaceae</taxon>
        <taxon>Methylomonas</taxon>
    </lineage>
</organism>
<feature type="region of interest" description="Disordered" evidence="1">
    <location>
        <begin position="62"/>
        <end position="87"/>
    </location>
</feature>
<comment type="caution">
    <text evidence="2">The sequence shown here is derived from an EMBL/GenBank/DDBJ whole genome shotgun (WGS) entry which is preliminary data.</text>
</comment>
<keyword evidence="3" id="KW-1185">Reference proteome</keyword>
<dbReference type="AlphaFoldDB" id="A0A177NYV0"/>
<sequence length="87" mass="9811">MKPTPDSGENLSTAYGWGSAEQKILDAAYHRLDAEQKRLGVEYRRCSGRICRRHWPPRGALRRTPVQTERFSGVQDRIGGARIGDSL</sequence>
<dbReference type="Proteomes" id="UP000077628">
    <property type="component" value="Unassembled WGS sequence"/>
</dbReference>
<evidence type="ECO:0000313" key="2">
    <source>
        <dbReference type="EMBL" id="OAI23247.1"/>
    </source>
</evidence>
<evidence type="ECO:0000313" key="3">
    <source>
        <dbReference type="Proteomes" id="UP000077628"/>
    </source>
</evidence>
<dbReference type="EMBL" id="LUUK01000064">
    <property type="protein sequence ID" value="OAI23247.1"/>
    <property type="molecule type" value="Genomic_DNA"/>
</dbReference>
<evidence type="ECO:0000256" key="1">
    <source>
        <dbReference type="SAM" id="MobiDB-lite"/>
    </source>
</evidence>
<accession>A0A177NYV0</accession>
<protein>
    <submittedName>
        <fullName evidence="2">Uncharacterized protein</fullName>
    </submittedName>
</protein>
<name>A0A177NYV0_9GAMM</name>
<proteinExistence type="predicted"/>